<comment type="caution">
    <text evidence="1">The sequence shown here is derived from an EMBL/GenBank/DDBJ whole genome shotgun (WGS) entry which is preliminary data.</text>
</comment>
<evidence type="ECO:0000313" key="1">
    <source>
        <dbReference type="EMBL" id="KAK9134673.1"/>
    </source>
</evidence>
<keyword evidence="2" id="KW-1185">Reference proteome</keyword>
<evidence type="ECO:0000313" key="2">
    <source>
        <dbReference type="Proteomes" id="UP001420932"/>
    </source>
</evidence>
<name>A0AAP0JK68_9MAGN</name>
<protein>
    <submittedName>
        <fullName evidence="1">Uncharacterized protein</fullName>
    </submittedName>
</protein>
<sequence length="73" mass="8107">MKLSSRITGHNSVRLGDGVAIFYLACFSLPFCLPYKNLSHGNVLEAEIKLGRTVHSSLIINSIPYHLCLILFC</sequence>
<gene>
    <name evidence="1" type="ORF">Syun_014003</name>
</gene>
<accession>A0AAP0JK68</accession>
<dbReference type="AlphaFoldDB" id="A0AAP0JK68"/>
<proteinExistence type="predicted"/>
<dbReference type="Proteomes" id="UP001420932">
    <property type="component" value="Unassembled WGS sequence"/>
</dbReference>
<reference evidence="1 2" key="1">
    <citation type="submission" date="2024-01" db="EMBL/GenBank/DDBJ databases">
        <title>Genome assemblies of Stephania.</title>
        <authorList>
            <person name="Yang L."/>
        </authorList>
    </citation>
    <scope>NUCLEOTIDE SEQUENCE [LARGE SCALE GENOMIC DNA]</scope>
    <source>
        <strain evidence="1">YNDBR</strain>
        <tissue evidence="1">Leaf</tissue>
    </source>
</reference>
<organism evidence="1 2">
    <name type="scientific">Stephania yunnanensis</name>
    <dbReference type="NCBI Taxonomy" id="152371"/>
    <lineage>
        <taxon>Eukaryota</taxon>
        <taxon>Viridiplantae</taxon>
        <taxon>Streptophyta</taxon>
        <taxon>Embryophyta</taxon>
        <taxon>Tracheophyta</taxon>
        <taxon>Spermatophyta</taxon>
        <taxon>Magnoliopsida</taxon>
        <taxon>Ranunculales</taxon>
        <taxon>Menispermaceae</taxon>
        <taxon>Menispermoideae</taxon>
        <taxon>Cissampelideae</taxon>
        <taxon>Stephania</taxon>
    </lineage>
</organism>
<dbReference type="EMBL" id="JBBNAF010000006">
    <property type="protein sequence ID" value="KAK9134673.1"/>
    <property type="molecule type" value="Genomic_DNA"/>
</dbReference>